<dbReference type="InterPro" id="IPR036291">
    <property type="entry name" value="NAD(P)-bd_dom_sf"/>
</dbReference>
<evidence type="ECO:0000313" key="4">
    <source>
        <dbReference type="EMBL" id="TPG67385.1"/>
    </source>
</evidence>
<dbReference type="PANTHER" id="PTHR42879:SF2">
    <property type="entry name" value="3-OXOACYL-[ACYL-CARRIER-PROTEIN] REDUCTASE FABG"/>
    <property type="match status" value="1"/>
</dbReference>
<dbReference type="EMBL" id="RCYZ01000002">
    <property type="protein sequence ID" value="TPG67385.1"/>
    <property type="molecule type" value="Genomic_DNA"/>
</dbReference>
<reference evidence="4 5" key="1">
    <citation type="journal article" date="2019" name="Environ. Microbiol.">
        <title>Species interactions and distinct microbial communities in high Arctic permafrost affected cryosols are associated with the CH4 and CO2 gas fluxes.</title>
        <authorList>
            <person name="Altshuler I."/>
            <person name="Hamel J."/>
            <person name="Turney S."/>
            <person name="Magnuson E."/>
            <person name="Levesque R."/>
            <person name="Greer C."/>
            <person name="Whyte L.G."/>
        </authorList>
    </citation>
    <scope>NUCLEOTIDE SEQUENCE [LARGE SCALE GENOMIC DNA]</scope>
    <source>
        <strain evidence="4 5">S9.2P</strain>
    </source>
</reference>
<dbReference type="CDD" id="cd05233">
    <property type="entry name" value="SDR_c"/>
    <property type="match status" value="1"/>
</dbReference>
<dbReference type="PANTHER" id="PTHR42879">
    <property type="entry name" value="3-OXOACYL-(ACYL-CARRIER-PROTEIN) REDUCTASE"/>
    <property type="match status" value="1"/>
</dbReference>
<dbReference type="OrthoDB" id="9804774at2"/>
<comment type="similarity">
    <text evidence="1 2">Belongs to the short-chain dehydrogenases/reductases (SDR) family.</text>
</comment>
<evidence type="ECO:0000313" key="5">
    <source>
        <dbReference type="Proteomes" id="UP000317646"/>
    </source>
</evidence>
<evidence type="ECO:0000256" key="1">
    <source>
        <dbReference type="ARBA" id="ARBA00006484"/>
    </source>
</evidence>
<dbReference type="RefSeq" id="WP_140465688.1">
    <property type="nucleotide sequence ID" value="NZ_RCYZ01000002.1"/>
</dbReference>
<sequence>MDLQLTNKTALVTGSTAGIGLAIAQRLAAEGAHVVLTGRTEARLAAAKAAILQRTPGAVVRGVAVDFGDVAQVDALLKAVPTVDILVNNVGIFEPKPFADIADAEWLRFFEVNVLSGVRLARQYFPLMLAQGTGRILFISSESGLQIPAEMIHYGTTKTAQLAVARGLAELTKGTAVTVNSLLPGPTASEGVEEFLQKLAGEGKTREEAEHAFFRDARPSSLLQRFITVEEIADTAAYLVSPLAAATNGAAVRADGGVVRSI</sequence>
<comment type="caution">
    <text evidence="4">The sequence shown here is derived from an EMBL/GenBank/DDBJ whole genome shotgun (WGS) entry which is preliminary data.</text>
</comment>
<dbReference type="AlphaFoldDB" id="A0A502H0T2"/>
<evidence type="ECO:0000256" key="2">
    <source>
        <dbReference type="RuleBase" id="RU000363"/>
    </source>
</evidence>
<gene>
    <name evidence="4" type="ORF">EAH73_06580</name>
</gene>
<dbReference type="SMART" id="SM00822">
    <property type="entry name" value="PKS_KR"/>
    <property type="match status" value="1"/>
</dbReference>
<name>A0A502H0T2_9BACT</name>
<dbReference type="InterPro" id="IPR002347">
    <property type="entry name" value="SDR_fam"/>
</dbReference>
<accession>A0A502H0T2</accession>
<dbReference type="PRINTS" id="PR00080">
    <property type="entry name" value="SDRFAMILY"/>
</dbReference>
<feature type="domain" description="Ketoreductase" evidence="3">
    <location>
        <begin position="8"/>
        <end position="191"/>
    </location>
</feature>
<dbReference type="SUPFAM" id="SSF51735">
    <property type="entry name" value="NAD(P)-binding Rossmann-fold domains"/>
    <property type="match status" value="1"/>
</dbReference>
<organism evidence="4 5">
    <name type="scientific">Hymenobacter nivis</name>
    <dbReference type="NCBI Taxonomy" id="1850093"/>
    <lineage>
        <taxon>Bacteria</taxon>
        <taxon>Pseudomonadati</taxon>
        <taxon>Bacteroidota</taxon>
        <taxon>Cytophagia</taxon>
        <taxon>Cytophagales</taxon>
        <taxon>Hymenobacteraceae</taxon>
        <taxon>Hymenobacter</taxon>
    </lineage>
</organism>
<dbReference type="PRINTS" id="PR00081">
    <property type="entry name" value="GDHRDH"/>
</dbReference>
<evidence type="ECO:0000259" key="3">
    <source>
        <dbReference type="SMART" id="SM00822"/>
    </source>
</evidence>
<dbReference type="FunFam" id="3.40.50.720:FF:000084">
    <property type="entry name" value="Short-chain dehydrogenase reductase"/>
    <property type="match status" value="1"/>
</dbReference>
<dbReference type="Pfam" id="PF00106">
    <property type="entry name" value="adh_short"/>
    <property type="match status" value="1"/>
</dbReference>
<protein>
    <submittedName>
        <fullName evidence="4">SDR family oxidoreductase</fullName>
    </submittedName>
</protein>
<proteinExistence type="inferred from homology"/>
<dbReference type="InterPro" id="IPR057326">
    <property type="entry name" value="KR_dom"/>
</dbReference>
<dbReference type="InterPro" id="IPR050259">
    <property type="entry name" value="SDR"/>
</dbReference>
<keyword evidence="5" id="KW-1185">Reference proteome</keyword>
<dbReference type="Gene3D" id="3.40.50.720">
    <property type="entry name" value="NAD(P)-binding Rossmann-like Domain"/>
    <property type="match status" value="1"/>
</dbReference>
<dbReference type="Proteomes" id="UP000317646">
    <property type="component" value="Unassembled WGS sequence"/>
</dbReference>